<accession>A0A1Q8YCM4</accession>
<evidence type="ECO:0000313" key="1">
    <source>
        <dbReference type="EMBL" id="OLP05570.1"/>
    </source>
</evidence>
<organism evidence="1 2">
    <name type="scientific">Rhodoferax antarcticus ANT.BR</name>
    <dbReference type="NCBI Taxonomy" id="1111071"/>
    <lineage>
        <taxon>Bacteria</taxon>
        <taxon>Pseudomonadati</taxon>
        <taxon>Pseudomonadota</taxon>
        <taxon>Betaproteobacteria</taxon>
        <taxon>Burkholderiales</taxon>
        <taxon>Comamonadaceae</taxon>
        <taxon>Rhodoferax</taxon>
    </lineage>
</organism>
<gene>
    <name evidence="1" type="ORF">BLL52_3238</name>
</gene>
<sequence length="40" mass="4348">MCFATLYISAVTVRELKIGGLLAGRRNPPNAEVLLLNVSF</sequence>
<comment type="caution">
    <text evidence="1">The sequence shown here is derived from an EMBL/GenBank/DDBJ whole genome shotgun (WGS) entry which is preliminary data.</text>
</comment>
<protein>
    <submittedName>
        <fullName evidence="1">Uncharacterized protein</fullName>
    </submittedName>
</protein>
<keyword evidence="2" id="KW-1185">Reference proteome</keyword>
<dbReference type="EMBL" id="MSYM01000016">
    <property type="protein sequence ID" value="OLP05570.1"/>
    <property type="molecule type" value="Genomic_DNA"/>
</dbReference>
<proteinExistence type="predicted"/>
<dbReference type="AlphaFoldDB" id="A0A1Q8YCM4"/>
<dbReference type="Proteomes" id="UP000185911">
    <property type="component" value="Unassembled WGS sequence"/>
</dbReference>
<name>A0A1Q8YCM4_9BURK</name>
<reference evidence="1 2" key="1">
    <citation type="submission" date="2017-01" db="EMBL/GenBank/DDBJ databases">
        <title>Genome sequence of Rhodoferax antarcticus ANT.BR, a psychrophilic purple nonsulfur bacterium from an Antarctic microbial mat.</title>
        <authorList>
            <person name="Baker J."/>
            <person name="Riester C."/>
            <person name="Skinner B."/>
            <person name="Newell A."/>
            <person name="Swingley W."/>
            <person name="Madigan M."/>
            <person name="Jung D."/>
            <person name="Asao M."/>
            <person name="Chen M."/>
            <person name="Loughlin P."/>
            <person name="Pan H."/>
            <person name="Lin S."/>
            <person name="Li N."/>
            <person name="Shaw J."/>
            <person name="Prado M."/>
            <person name="Sherman C."/>
            <person name="Li X."/>
            <person name="Tang J."/>
            <person name="Blankenship R."/>
            <person name="Zhao T."/>
            <person name="Touchman J."/>
            <person name="Sattley M."/>
        </authorList>
    </citation>
    <scope>NUCLEOTIDE SEQUENCE [LARGE SCALE GENOMIC DNA]</scope>
    <source>
        <strain evidence="1 2">ANT.BR</strain>
    </source>
</reference>
<evidence type="ECO:0000313" key="2">
    <source>
        <dbReference type="Proteomes" id="UP000185911"/>
    </source>
</evidence>